<dbReference type="Gene3D" id="3.40.1520.20">
    <property type="match status" value="1"/>
</dbReference>
<evidence type="ECO:0000313" key="2">
    <source>
        <dbReference type="EMBL" id="BDV34136.1"/>
    </source>
</evidence>
<dbReference type="Pfam" id="PF04972">
    <property type="entry name" value="BON"/>
    <property type="match status" value="1"/>
</dbReference>
<organism evidence="2 3">
    <name type="scientific">Methylocystis iwaonis</name>
    <dbReference type="NCBI Taxonomy" id="2885079"/>
    <lineage>
        <taxon>Bacteria</taxon>
        <taxon>Pseudomonadati</taxon>
        <taxon>Pseudomonadota</taxon>
        <taxon>Alphaproteobacteria</taxon>
        <taxon>Hyphomicrobiales</taxon>
        <taxon>Methylocystaceae</taxon>
        <taxon>Methylocystis</taxon>
    </lineage>
</organism>
<name>A0ABM8E8H1_9HYPH</name>
<reference evidence="2 3" key="1">
    <citation type="journal article" date="2023" name="Int. J. Syst. Evol. Microbiol.">
        <title>Methylocystis iwaonis sp. nov., a type II methane-oxidizing bacterium from surface soil of a rice paddy field in Japan, and emended description of the genus Methylocystis (ex Whittenbury et al. 1970) Bowman et al. 1993.</title>
        <authorList>
            <person name="Kaise H."/>
            <person name="Sawadogo J.B."/>
            <person name="Alam M.S."/>
            <person name="Ueno C."/>
            <person name="Dianou D."/>
            <person name="Shinjo R."/>
            <person name="Asakawa S."/>
        </authorList>
    </citation>
    <scope>NUCLEOTIDE SEQUENCE [LARGE SCALE GENOMIC DNA]</scope>
    <source>
        <strain evidence="2 3">SS37A-Re</strain>
    </source>
</reference>
<evidence type="ECO:0000313" key="3">
    <source>
        <dbReference type="Proteomes" id="UP001317629"/>
    </source>
</evidence>
<evidence type="ECO:0000259" key="1">
    <source>
        <dbReference type="PROSITE" id="PS50914"/>
    </source>
</evidence>
<dbReference type="InterPro" id="IPR007055">
    <property type="entry name" value="BON_dom"/>
</dbReference>
<dbReference type="Proteomes" id="UP001317629">
    <property type="component" value="Chromosome"/>
</dbReference>
<keyword evidence="3" id="KW-1185">Reference proteome</keyword>
<feature type="domain" description="BON" evidence="1">
    <location>
        <begin position="1"/>
        <end position="72"/>
    </location>
</feature>
<dbReference type="EMBL" id="AP027142">
    <property type="protein sequence ID" value="BDV34136.1"/>
    <property type="molecule type" value="Genomic_DNA"/>
</dbReference>
<dbReference type="RefSeq" id="WP_281931770.1">
    <property type="nucleotide sequence ID" value="NZ_AP027142.1"/>
</dbReference>
<proteinExistence type="predicted"/>
<protein>
    <recommendedName>
        <fullName evidence="1">BON domain-containing protein</fullName>
    </recommendedName>
</protein>
<accession>A0ABM8E8H1</accession>
<dbReference type="PROSITE" id="PS50914">
    <property type="entry name" value="BON"/>
    <property type="match status" value="1"/>
</dbReference>
<gene>
    <name evidence="2" type="ORF">SS37A_16650</name>
</gene>
<sequence length="104" mass="11345">MTAALPNDVKTAILEAMRENAVDVSRIRVDVHGDEVVVKGAVNTQEEKQAAEEAIERLSRRAKMRCELDVALIYEGEEDTVYEAGVESFPASDPPSWTPGSGRA</sequence>